<keyword evidence="5 6" id="KW-0694">RNA-binding</keyword>
<evidence type="ECO:0000256" key="5">
    <source>
        <dbReference type="ARBA" id="ARBA00022884"/>
    </source>
</evidence>
<keyword evidence="8" id="KW-1185">Reference proteome</keyword>
<evidence type="ECO:0000256" key="6">
    <source>
        <dbReference type="HAMAP-Rule" id="MF_00227"/>
    </source>
</evidence>
<evidence type="ECO:0000256" key="4">
    <source>
        <dbReference type="ARBA" id="ARBA00022801"/>
    </source>
</evidence>
<evidence type="ECO:0000256" key="3">
    <source>
        <dbReference type="ARBA" id="ARBA00022759"/>
    </source>
</evidence>
<keyword evidence="1 6" id="KW-0819">tRNA processing</keyword>
<dbReference type="Proteomes" id="UP001595685">
    <property type="component" value="Unassembled WGS sequence"/>
</dbReference>
<dbReference type="PANTHER" id="PTHR33992:SF1">
    <property type="entry name" value="RIBONUCLEASE P PROTEIN COMPONENT"/>
    <property type="match status" value="1"/>
</dbReference>
<dbReference type="Gene3D" id="3.30.230.10">
    <property type="match status" value="1"/>
</dbReference>
<organism evidence="7 8">
    <name type="scientific">Aquipuribacter hungaricus</name>
    <dbReference type="NCBI Taxonomy" id="545624"/>
    <lineage>
        <taxon>Bacteria</taxon>
        <taxon>Bacillati</taxon>
        <taxon>Actinomycetota</taxon>
        <taxon>Actinomycetes</taxon>
        <taxon>Micrococcales</taxon>
        <taxon>Intrasporangiaceae</taxon>
        <taxon>Aquipuribacter</taxon>
    </lineage>
</organism>
<dbReference type="Pfam" id="PF00825">
    <property type="entry name" value="Ribonuclease_P"/>
    <property type="match status" value="1"/>
</dbReference>
<evidence type="ECO:0000256" key="1">
    <source>
        <dbReference type="ARBA" id="ARBA00022694"/>
    </source>
</evidence>
<comment type="subunit">
    <text evidence="6">Consists of a catalytic RNA component (M1 or rnpB) and a protein subunit.</text>
</comment>
<keyword evidence="3 6" id="KW-0255">Endonuclease</keyword>
<keyword evidence="2 6" id="KW-0540">Nuclease</keyword>
<dbReference type="SUPFAM" id="SSF54211">
    <property type="entry name" value="Ribosomal protein S5 domain 2-like"/>
    <property type="match status" value="1"/>
</dbReference>
<comment type="similarity">
    <text evidence="6">Belongs to the RnpA family.</text>
</comment>
<dbReference type="EC" id="3.1.26.5" evidence="6"/>
<dbReference type="EMBL" id="JBHRWW010000007">
    <property type="protein sequence ID" value="MFC3689140.1"/>
    <property type="molecule type" value="Genomic_DNA"/>
</dbReference>
<dbReference type="InterPro" id="IPR020568">
    <property type="entry name" value="Ribosomal_Su5_D2-typ_SF"/>
</dbReference>
<comment type="caution">
    <text evidence="7">The sequence shown here is derived from an EMBL/GenBank/DDBJ whole genome shotgun (WGS) entry which is preliminary data.</text>
</comment>
<accession>A0ABV7WI07</accession>
<gene>
    <name evidence="6" type="primary">rnpA</name>
    <name evidence="7" type="ORF">ACFOLH_12375</name>
</gene>
<name>A0ABV7WI07_9MICO</name>
<dbReference type="InterPro" id="IPR014721">
    <property type="entry name" value="Ribsml_uS5_D2-typ_fold_subgr"/>
</dbReference>
<dbReference type="InterPro" id="IPR000100">
    <property type="entry name" value="RNase_P"/>
</dbReference>
<proteinExistence type="inferred from homology"/>
<comment type="catalytic activity">
    <reaction evidence="6">
        <text>Endonucleolytic cleavage of RNA, removing 5'-extranucleotides from tRNA precursor.</text>
        <dbReference type="EC" id="3.1.26.5"/>
    </reaction>
</comment>
<dbReference type="PANTHER" id="PTHR33992">
    <property type="entry name" value="RIBONUCLEASE P PROTEIN COMPONENT"/>
    <property type="match status" value="1"/>
</dbReference>
<evidence type="ECO:0000313" key="7">
    <source>
        <dbReference type="EMBL" id="MFC3689140.1"/>
    </source>
</evidence>
<keyword evidence="4 6" id="KW-0378">Hydrolase</keyword>
<comment type="function">
    <text evidence="6">RNaseP catalyzes the removal of the 5'-leader sequence from pre-tRNA to produce the mature 5'-terminus. It can also cleave other RNA substrates such as 4.5S RNA. The protein component plays an auxiliary but essential role in vivo by binding to the 5'-leader sequence and broadening the substrate specificity of the ribozyme.</text>
</comment>
<dbReference type="HAMAP" id="MF_00227">
    <property type="entry name" value="RNase_P"/>
    <property type="match status" value="1"/>
</dbReference>
<reference evidence="8" key="1">
    <citation type="journal article" date="2019" name="Int. J. Syst. Evol. Microbiol.">
        <title>The Global Catalogue of Microorganisms (GCM) 10K type strain sequencing project: providing services to taxonomists for standard genome sequencing and annotation.</title>
        <authorList>
            <consortium name="The Broad Institute Genomics Platform"/>
            <consortium name="The Broad Institute Genome Sequencing Center for Infectious Disease"/>
            <person name="Wu L."/>
            <person name="Ma J."/>
        </authorList>
    </citation>
    <scope>NUCLEOTIDE SEQUENCE [LARGE SCALE GENOMIC DNA]</scope>
    <source>
        <strain evidence="8">NCAIM B.02333</strain>
    </source>
</reference>
<evidence type="ECO:0000313" key="8">
    <source>
        <dbReference type="Proteomes" id="UP001595685"/>
    </source>
</evidence>
<evidence type="ECO:0000256" key="2">
    <source>
        <dbReference type="ARBA" id="ARBA00022722"/>
    </source>
</evidence>
<protein>
    <recommendedName>
        <fullName evidence="6">Ribonuclease P protein component</fullName>
        <shortName evidence="6">RNase P protein</shortName>
        <shortName evidence="6">RNaseP protein</shortName>
        <ecNumber evidence="6">3.1.26.5</ecNumber>
    </recommendedName>
    <alternativeName>
        <fullName evidence="6">Protein C5</fullName>
    </alternativeName>
</protein>
<dbReference type="RefSeq" id="WP_340292265.1">
    <property type="nucleotide sequence ID" value="NZ_JBBEOI010000065.1"/>
</dbReference>
<sequence length="121" mass="13178">MGLPAGRRLRRSPDITAVVRRGRRVRAGGLVVHGRRREAVDGTHPTGPRVAFVAPRTCGPAVRRNRTRRRVQEQLQAMVRGGTLDADVDLVVRLLPEATGASTPELGAWLAAALRKLGVHR</sequence>